<feature type="domain" description="G-protein coupled receptors family 2 profile 2" evidence="6">
    <location>
        <begin position="796"/>
        <end position="1043"/>
    </location>
</feature>
<feature type="transmembrane region" description="Helical" evidence="5">
    <location>
        <begin position="904"/>
        <end position="926"/>
    </location>
</feature>
<feature type="transmembrane region" description="Helical" evidence="5">
    <location>
        <begin position="828"/>
        <end position="851"/>
    </location>
</feature>
<sequence length="1076" mass="121396">MNSLPVIPATTAGDAEENIDLKSSYLSTFMTTHLFNKAILTEIHYTESFQDIPHPLHVTSTFHLQQNKMASLNIEMDSTAAHTDTCIYTSSINFAGVSSDSRSLVDTLLSASYSNDDFAVNEKDYVTLSKITSAFQYSDPNSMDKTILCGFRGDVLLKSINPVNDNNSYPTIQFNISFNYDGLSQNTNPTKESSSSNSTNVLGGNLLFDDSVLGSSDSLLLTRENEANLSSSSTAEDSESETLIKDVSIRSQNIITVLKMSKTSVYSDCEPVKFECDSSSSIHSSDKCIVSNEERILMIGLCPASFSNEEDKLKCEISEDMVSITNIPVSQRDYLSGLNIHFKNVYCALCHNVSVHEFVFWDVTAECEDDLPHDFTYSEMQKKCEFLIMPPEAFNSDIRTCIPKYFPLNECETERNQVSNDREHNLESLCQSYISPLTYENVTYRNMHCAACSTREMKFLSKDICLLRFPSVYNRTGFAGPRKNLKILLDFSLEEGVTIISQCSPEKKTQCKDKQMYDCINRKCRTIYCHNEQTTMDDCVPLLTGTVPIALPDTKPFLISPDIFILDFDMIGNFNDIKNVDVEYYKSEIGKARHKLEFVKAFNITDSDFILESNTLNVSLKITASMSSVFNLPHLLAILDTVSSREEMSFKPMFKSILLKNYLNESSLYCSVGDLKTTSEFILNHKNNTAMVYLYNLKSQFDISHFRFKLSLFSTDTKTETVSYCEINQTSSLTCQMVLLDEEEYRLENGSLYLINTTKLYRNGTFMIGDNGAFVCVDTLVRLEKIFKMFDYSPYQWILSVVTKALSMLALLGIIFFHIMFQNLRNLYGLNLMALSATLLLAHGLLFVYHIPTGTICQLTGVLLHFLWLSVFAWVNIIGFDMTRTFYSGRFSVSSDVTRFFRSYLVVAFGIPLVLVTISVFFHIFHGPIDTEYGKNEQCWLGNQEAVIIFFLAPITMSVSINIILLGITIVAIEKTTKMTSLVRSRKDRAYCLVYFKLTVILGLSWFAGIIAAFVDIPELWYVHIVFNGLQGFSIFICFALNARFLKAITKGSTSMTPTAVVVSTTGTSDRSRAII</sequence>
<feature type="transmembrane region" description="Helical" evidence="5">
    <location>
        <begin position="994"/>
        <end position="1015"/>
    </location>
</feature>
<feature type="transmembrane region" description="Helical" evidence="5">
    <location>
        <begin position="1021"/>
        <end position="1041"/>
    </location>
</feature>
<dbReference type="InterPro" id="IPR053231">
    <property type="entry name" value="GPCR_LN-TM7"/>
</dbReference>
<name>A0AAE0STZ1_9BIVA</name>
<dbReference type="Proteomes" id="UP001195483">
    <property type="component" value="Unassembled WGS sequence"/>
</dbReference>
<dbReference type="PROSITE" id="PS50261">
    <property type="entry name" value="G_PROTEIN_RECEP_F2_4"/>
    <property type="match status" value="1"/>
</dbReference>
<keyword evidence="2 5" id="KW-0812">Transmembrane</keyword>
<comment type="subcellular location">
    <subcellularLocation>
        <location evidence="1">Membrane</location>
        <topology evidence="1">Multi-pass membrane protein</topology>
    </subcellularLocation>
</comment>
<gene>
    <name evidence="7" type="ORF">CHS0354_006094</name>
</gene>
<dbReference type="CDD" id="cd15039">
    <property type="entry name" value="7tmB3_Methuselah-like"/>
    <property type="match status" value="1"/>
</dbReference>
<reference evidence="7" key="3">
    <citation type="submission" date="2023-05" db="EMBL/GenBank/DDBJ databases">
        <authorList>
            <person name="Smith C.H."/>
        </authorList>
    </citation>
    <scope>NUCLEOTIDE SEQUENCE</scope>
    <source>
        <strain evidence="7">CHS0354</strain>
        <tissue evidence="7">Mantle</tissue>
    </source>
</reference>
<evidence type="ECO:0000256" key="4">
    <source>
        <dbReference type="ARBA" id="ARBA00023136"/>
    </source>
</evidence>
<protein>
    <recommendedName>
        <fullName evidence="6">G-protein coupled receptors family 2 profile 2 domain-containing protein</fullName>
    </recommendedName>
</protein>
<accession>A0AAE0STZ1</accession>
<dbReference type="Gene3D" id="1.20.1070.10">
    <property type="entry name" value="Rhodopsin 7-helix transmembrane proteins"/>
    <property type="match status" value="1"/>
</dbReference>
<feature type="transmembrane region" description="Helical" evidence="5">
    <location>
        <begin position="946"/>
        <end position="973"/>
    </location>
</feature>
<evidence type="ECO:0000313" key="7">
    <source>
        <dbReference type="EMBL" id="KAK3597739.1"/>
    </source>
</evidence>
<dbReference type="GO" id="GO:0004930">
    <property type="term" value="F:G protein-coupled receptor activity"/>
    <property type="evidence" value="ECO:0007669"/>
    <property type="project" value="InterPro"/>
</dbReference>
<evidence type="ECO:0000256" key="5">
    <source>
        <dbReference type="SAM" id="Phobius"/>
    </source>
</evidence>
<dbReference type="EMBL" id="JAEAOA010000432">
    <property type="protein sequence ID" value="KAK3597739.1"/>
    <property type="molecule type" value="Genomic_DNA"/>
</dbReference>
<dbReference type="InterPro" id="IPR000832">
    <property type="entry name" value="GPCR_2_secretin-like"/>
</dbReference>
<comment type="caution">
    <text evidence="7">The sequence shown here is derived from an EMBL/GenBank/DDBJ whole genome shotgun (WGS) entry which is preliminary data.</text>
</comment>
<evidence type="ECO:0000256" key="3">
    <source>
        <dbReference type="ARBA" id="ARBA00022989"/>
    </source>
</evidence>
<proteinExistence type="predicted"/>
<evidence type="ECO:0000259" key="6">
    <source>
        <dbReference type="PROSITE" id="PS50261"/>
    </source>
</evidence>
<dbReference type="PANTHER" id="PTHR45902">
    <property type="entry name" value="LATROPHILIN RECEPTOR-LIKE PROTEIN A"/>
    <property type="match status" value="1"/>
</dbReference>
<organism evidence="7 8">
    <name type="scientific">Potamilus streckersoni</name>
    <dbReference type="NCBI Taxonomy" id="2493646"/>
    <lineage>
        <taxon>Eukaryota</taxon>
        <taxon>Metazoa</taxon>
        <taxon>Spiralia</taxon>
        <taxon>Lophotrochozoa</taxon>
        <taxon>Mollusca</taxon>
        <taxon>Bivalvia</taxon>
        <taxon>Autobranchia</taxon>
        <taxon>Heteroconchia</taxon>
        <taxon>Palaeoheterodonta</taxon>
        <taxon>Unionida</taxon>
        <taxon>Unionoidea</taxon>
        <taxon>Unionidae</taxon>
        <taxon>Ambleminae</taxon>
        <taxon>Lampsilini</taxon>
        <taxon>Potamilus</taxon>
    </lineage>
</organism>
<dbReference type="Pfam" id="PF00002">
    <property type="entry name" value="7tm_2"/>
    <property type="match status" value="1"/>
</dbReference>
<dbReference type="PANTHER" id="PTHR45902:SF1">
    <property type="entry name" value="LATROPHILIN RECEPTOR-LIKE PROTEIN A"/>
    <property type="match status" value="1"/>
</dbReference>
<reference evidence="7" key="2">
    <citation type="journal article" date="2021" name="Genome Biol. Evol.">
        <title>Developing a high-quality reference genome for a parasitic bivalve with doubly uniparental inheritance (Bivalvia: Unionida).</title>
        <authorList>
            <person name="Smith C.H."/>
        </authorList>
    </citation>
    <scope>NUCLEOTIDE SEQUENCE</scope>
    <source>
        <strain evidence="7">CHS0354</strain>
        <tissue evidence="7">Mantle</tissue>
    </source>
</reference>
<evidence type="ECO:0000256" key="1">
    <source>
        <dbReference type="ARBA" id="ARBA00004141"/>
    </source>
</evidence>
<keyword evidence="3 5" id="KW-1133">Transmembrane helix</keyword>
<dbReference type="GO" id="GO:0007166">
    <property type="term" value="P:cell surface receptor signaling pathway"/>
    <property type="evidence" value="ECO:0007669"/>
    <property type="project" value="InterPro"/>
</dbReference>
<dbReference type="AlphaFoldDB" id="A0AAE0STZ1"/>
<dbReference type="InterPro" id="IPR017981">
    <property type="entry name" value="GPCR_2-like_7TM"/>
</dbReference>
<reference evidence="7" key="1">
    <citation type="journal article" date="2021" name="Genome Biol. Evol.">
        <title>A High-Quality Reference Genome for a Parasitic Bivalve with Doubly Uniparental Inheritance (Bivalvia: Unionida).</title>
        <authorList>
            <person name="Smith C.H."/>
        </authorList>
    </citation>
    <scope>NUCLEOTIDE SEQUENCE</scope>
    <source>
        <strain evidence="7">CHS0354</strain>
    </source>
</reference>
<keyword evidence="4 5" id="KW-0472">Membrane</keyword>
<keyword evidence="8" id="KW-1185">Reference proteome</keyword>
<evidence type="ECO:0000313" key="8">
    <source>
        <dbReference type="Proteomes" id="UP001195483"/>
    </source>
</evidence>
<evidence type="ECO:0000256" key="2">
    <source>
        <dbReference type="ARBA" id="ARBA00022692"/>
    </source>
</evidence>
<feature type="transmembrane region" description="Helical" evidence="5">
    <location>
        <begin position="797"/>
        <end position="821"/>
    </location>
</feature>
<feature type="transmembrane region" description="Helical" evidence="5">
    <location>
        <begin position="863"/>
        <end position="883"/>
    </location>
</feature>
<dbReference type="GO" id="GO:0016020">
    <property type="term" value="C:membrane"/>
    <property type="evidence" value="ECO:0007669"/>
    <property type="project" value="UniProtKB-SubCell"/>
</dbReference>